<name>W7XD06_TETTS</name>
<gene>
    <name evidence="2" type="ORF">TTHERM_000095359</name>
</gene>
<evidence type="ECO:0000256" key="1">
    <source>
        <dbReference type="SAM" id="SignalP"/>
    </source>
</evidence>
<feature type="chain" id="PRO_5004906737" evidence="1">
    <location>
        <begin position="24"/>
        <end position="71"/>
    </location>
</feature>
<feature type="signal peptide" evidence="1">
    <location>
        <begin position="1"/>
        <end position="23"/>
    </location>
</feature>
<organism evidence="2 3">
    <name type="scientific">Tetrahymena thermophila (strain SB210)</name>
    <dbReference type="NCBI Taxonomy" id="312017"/>
    <lineage>
        <taxon>Eukaryota</taxon>
        <taxon>Sar</taxon>
        <taxon>Alveolata</taxon>
        <taxon>Ciliophora</taxon>
        <taxon>Intramacronucleata</taxon>
        <taxon>Oligohymenophorea</taxon>
        <taxon>Hymenostomatida</taxon>
        <taxon>Tetrahymenina</taxon>
        <taxon>Tetrahymenidae</taxon>
        <taxon>Tetrahymena</taxon>
    </lineage>
</organism>
<protein>
    <submittedName>
        <fullName evidence="2">Transmembrane protein, putative</fullName>
    </submittedName>
</protein>
<dbReference type="AlphaFoldDB" id="W7XD06"/>
<dbReference type="Proteomes" id="UP000009168">
    <property type="component" value="Unassembled WGS sequence"/>
</dbReference>
<dbReference type="RefSeq" id="XP_012652036.1">
    <property type="nucleotide sequence ID" value="XM_012796582.1"/>
</dbReference>
<evidence type="ECO:0000313" key="2">
    <source>
        <dbReference type="EMBL" id="EWS75362.1"/>
    </source>
</evidence>
<dbReference type="GeneID" id="24437252"/>
<keyword evidence="3" id="KW-1185">Reference proteome</keyword>
<proteinExistence type="predicted"/>
<dbReference type="KEGG" id="tet:TTHERM_000095359"/>
<keyword evidence="2" id="KW-0812">Transmembrane</keyword>
<dbReference type="InParanoid" id="W7XD06"/>
<accession>W7XD06</accession>
<dbReference type="EMBL" id="GG662767">
    <property type="protein sequence ID" value="EWS75362.1"/>
    <property type="molecule type" value="Genomic_DNA"/>
</dbReference>
<reference evidence="3" key="1">
    <citation type="journal article" date="2006" name="PLoS Biol.">
        <title>Macronuclear genome sequence of the ciliate Tetrahymena thermophila, a model eukaryote.</title>
        <authorList>
            <person name="Eisen J.A."/>
            <person name="Coyne R.S."/>
            <person name="Wu M."/>
            <person name="Wu D."/>
            <person name="Thiagarajan M."/>
            <person name="Wortman J.R."/>
            <person name="Badger J.H."/>
            <person name="Ren Q."/>
            <person name="Amedeo P."/>
            <person name="Jones K.M."/>
            <person name="Tallon L.J."/>
            <person name="Delcher A.L."/>
            <person name="Salzberg S.L."/>
            <person name="Silva J.C."/>
            <person name="Haas B.J."/>
            <person name="Majoros W.H."/>
            <person name="Farzad M."/>
            <person name="Carlton J.M."/>
            <person name="Smith R.K. Jr."/>
            <person name="Garg J."/>
            <person name="Pearlman R.E."/>
            <person name="Karrer K.M."/>
            <person name="Sun L."/>
            <person name="Manning G."/>
            <person name="Elde N.C."/>
            <person name="Turkewitz A.P."/>
            <person name="Asai D.J."/>
            <person name="Wilkes D.E."/>
            <person name="Wang Y."/>
            <person name="Cai H."/>
            <person name="Collins K."/>
            <person name="Stewart B.A."/>
            <person name="Lee S.R."/>
            <person name="Wilamowska K."/>
            <person name="Weinberg Z."/>
            <person name="Ruzzo W.L."/>
            <person name="Wloga D."/>
            <person name="Gaertig J."/>
            <person name="Frankel J."/>
            <person name="Tsao C.-C."/>
            <person name="Gorovsky M.A."/>
            <person name="Keeling P.J."/>
            <person name="Waller R.F."/>
            <person name="Patron N.J."/>
            <person name="Cherry J.M."/>
            <person name="Stover N.A."/>
            <person name="Krieger C.J."/>
            <person name="del Toro C."/>
            <person name="Ryder H.F."/>
            <person name="Williamson S.C."/>
            <person name="Barbeau R.A."/>
            <person name="Hamilton E.P."/>
            <person name="Orias E."/>
        </authorList>
    </citation>
    <scope>NUCLEOTIDE SEQUENCE [LARGE SCALE GENOMIC DNA]</scope>
    <source>
        <strain evidence="3">SB210</strain>
    </source>
</reference>
<keyword evidence="2" id="KW-0472">Membrane</keyword>
<sequence length="71" mass="8098">MKISVFALLVLVVLSVFATVAKAQDEQKKTIKVYNKTEYKVKCLIGEKGCDCWSCKSFDEILKCKYTCNHD</sequence>
<evidence type="ECO:0000313" key="3">
    <source>
        <dbReference type="Proteomes" id="UP000009168"/>
    </source>
</evidence>
<keyword evidence="1" id="KW-0732">Signal</keyword>